<sequence length="261" mass="29360">MIAQQIAHSSRPSRRPGGPYKDVSGRPLKTSRRTPEVDDDDSCSLSGMEDSALLWNCRGFRSRARAKRANLRLFLSTLDSLPAVIALQEPGSGATLTSYITFQQDPSSCATTEVDNHLLHLWKARHSLVRRWRRKKHNRKLKIRIAELTQRAAEYVAQLADSNWVDRCNTAARQMSSRSPWRLFRDPRGPAYSYAGSENAELDQPFQLHDLKAALAKMKRGTAPGRDKITVKLLAILPDPTYDTLLAFINSIWLGEAPLPV</sequence>
<evidence type="ECO:0000313" key="2">
    <source>
        <dbReference type="Proteomes" id="UP000821865"/>
    </source>
</evidence>
<keyword evidence="2" id="KW-1185">Reference proteome</keyword>
<comment type="caution">
    <text evidence="1">The sequence shown here is derived from an EMBL/GenBank/DDBJ whole genome shotgun (WGS) entry which is preliminary data.</text>
</comment>
<gene>
    <name evidence="1" type="ORF">HPB49_004711</name>
</gene>
<accession>A0ACB8DV57</accession>
<proteinExistence type="predicted"/>
<evidence type="ECO:0000313" key="1">
    <source>
        <dbReference type="EMBL" id="KAH7978163.1"/>
    </source>
</evidence>
<protein>
    <submittedName>
        <fullName evidence="1">Uncharacterized protein</fullName>
    </submittedName>
</protein>
<dbReference type="EMBL" id="CM023470">
    <property type="protein sequence ID" value="KAH7978163.1"/>
    <property type="molecule type" value="Genomic_DNA"/>
</dbReference>
<name>A0ACB8DV57_DERSI</name>
<reference evidence="1" key="1">
    <citation type="submission" date="2020-05" db="EMBL/GenBank/DDBJ databases">
        <title>Large-scale comparative analyses of tick genomes elucidate their genetic diversity and vector capacities.</title>
        <authorList>
            <person name="Jia N."/>
            <person name="Wang J."/>
            <person name="Shi W."/>
            <person name="Du L."/>
            <person name="Sun Y."/>
            <person name="Zhan W."/>
            <person name="Jiang J."/>
            <person name="Wang Q."/>
            <person name="Zhang B."/>
            <person name="Ji P."/>
            <person name="Sakyi L.B."/>
            <person name="Cui X."/>
            <person name="Yuan T."/>
            <person name="Jiang B."/>
            <person name="Yang W."/>
            <person name="Lam T.T.-Y."/>
            <person name="Chang Q."/>
            <person name="Ding S."/>
            <person name="Wang X."/>
            <person name="Zhu J."/>
            <person name="Ruan X."/>
            <person name="Zhao L."/>
            <person name="Wei J."/>
            <person name="Que T."/>
            <person name="Du C."/>
            <person name="Cheng J."/>
            <person name="Dai P."/>
            <person name="Han X."/>
            <person name="Huang E."/>
            <person name="Gao Y."/>
            <person name="Liu J."/>
            <person name="Shao H."/>
            <person name="Ye R."/>
            <person name="Li L."/>
            <person name="Wei W."/>
            <person name="Wang X."/>
            <person name="Wang C."/>
            <person name="Yang T."/>
            <person name="Huo Q."/>
            <person name="Li W."/>
            <person name="Guo W."/>
            <person name="Chen H."/>
            <person name="Zhou L."/>
            <person name="Ni X."/>
            <person name="Tian J."/>
            <person name="Zhou Y."/>
            <person name="Sheng Y."/>
            <person name="Liu T."/>
            <person name="Pan Y."/>
            <person name="Xia L."/>
            <person name="Li J."/>
            <person name="Zhao F."/>
            <person name="Cao W."/>
        </authorList>
    </citation>
    <scope>NUCLEOTIDE SEQUENCE</scope>
    <source>
        <strain evidence="1">Dsil-2018</strain>
    </source>
</reference>
<dbReference type="Proteomes" id="UP000821865">
    <property type="component" value="Chromosome 1"/>
</dbReference>
<organism evidence="1 2">
    <name type="scientific">Dermacentor silvarum</name>
    <name type="common">Tick</name>
    <dbReference type="NCBI Taxonomy" id="543639"/>
    <lineage>
        <taxon>Eukaryota</taxon>
        <taxon>Metazoa</taxon>
        <taxon>Ecdysozoa</taxon>
        <taxon>Arthropoda</taxon>
        <taxon>Chelicerata</taxon>
        <taxon>Arachnida</taxon>
        <taxon>Acari</taxon>
        <taxon>Parasitiformes</taxon>
        <taxon>Ixodida</taxon>
        <taxon>Ixodoidea</taxon>
        <taxon>Ixodidae</taxon>
        <taxon>Rhipicephalinae</taxon>
        <taxon>Dermacentor</taxon>
    </lineage>
</organism>